<evidence type="ECO:0000313" key="1">
    <source>
        <dbReference type="EMBL" id="CAG8677183.1"/>
    </source>
</evidence>
<keyword evidence="2" id="KW-1185">Reference proteome</keyword>
<feature type="non-terminal residue" evidence="1">
    <location>
        <position position="76"/>
    </location>
</feature>
<sequence length="76" mass="8991">RNLKKPSYILICQWIVDVWNDIPADMVINSFKKCGIPNGVEKDFEKQMVISMKNEENLPIPIVYMENLKNMPEHWL</sequence>
<dbReference type="EMBL" id="CAJVPZ010016942">
    <property type="protein sequence ID" value="CAG8677183.1"/>
    <property type="molecule type" value="Genomic_DNA"/>
</dbReference>
<protein>
    <submittedName>
        <fullName evidence="1">9264_t:CDS:1</fullName>
    </submittedName>
</protein>
<feature type="non-terminal residue" evidence="1">
    <location>
        <position position="1"/>
    </location>
</feature>
<gene>
    <name evidence="1" type="ORF">RFULGI_LOCUS9463</name>
</gene>
<organism evidence="1 2">
    <name type="scientific">Racocetra fulgida</name>
    <dbReference type="NCBI Taxonomy" id="60492"/>
    <lineage>
        <taxon>Eukaryota</taxon>
        <taxon>Fungi</taxon>
        <taxon>Fungi incertae sedis</taxon>
        <taxon>Mucoromycota</taxon>
        <taxon>Glomeromycotina</taxon>
        <taxon>Glomeromycetes</taxon>
        <taxon>Diversisporales</taxon>
        <taxon>Gigasporaceae</taxon>
        <taxon>Racocetra</taxon>
    </lineage>
</organism>
<dbReference type="OrthoDB" id="2444512at2759"/>
<reference evidence="1" key="1">
    <citation type="submission" date="2021-06" db="EMBL/GenBank/DDBJ databases">
        <authorList>
            <person name="Kallberg Y."/>
            <person name="Tangrot J."/>
            <person name="Rosling A."/>
        </authorList>
    </citation>
    <scope>NUCLEOTIDE SEQUENCE</scope>
    <source>
        <strain evidence="1">IN212</strain>
    </source>
</reference>
<comment type="caution">
    <text evidence="1">The sequence shown here is derived from an EMBL/GenBank/DDBJ whole genome shotgun (WGS) entry which is preliminary data.</text>
</comment>
<evidence type="ECO:0000313" key="2">
    <source>
        <dbReference type="Proteomes" id="UP000789396"/>
    </source>
</evidence>
<proteinExistence type="predicted"/>
<name>A0A9N9EG97_9GLOM</name>
<dbReference type="Proteomes" id="UP000789396">
    <property type="component" value="Unassembled WGS sequence"/>
</dbReference>
<dbReference type="AlphaFoldDB" id="A0A9N9EG97"/>
<accession>A0A9N9EG97</accession>